<dbReference type="GO" id="GO:0004222">
    <property type="term" value="F:metalloendopeptidase activity"/>
    <property type="evidence" value="ECO:0007669"/>
    <property type="project" value="TreeGrafter"/>
</dbReference>
<dbReference type="Gene3D" id="2.70.70.10">
    <property type="entry name" value="Glucose Permease (Domain IIA)"/>
    <property type="match status" value="1"/>
</dbReference>
<dbReference type="SUPFAM" id="SSF51261">
    <property type="entry name" value="Duplicated hybrid motif"/>
    <property type="match status" value="1"/>
</dbReference>
<dbReference type="CDD" id="cd13402">
    <property type="entry name" value="LT_TF-like"/>
    <property type="match status" value="1"/>
</dbReference>
<dbReference type="PANTHER" id="PTHR21666:SF287">
    <property type="entry name" value="CYTOPLASMIC MEMBRANE PROTEIN"/>
    <property type="match status" value="1"/>
</dbReference>
<feature type="transmembrane region" description="Helical" evidence="3">
    <location>
        <begin position="939"/>
        <end position="963"/>
    </location>
</feature>
<name>A0AAU2W1F3_9ACTN</name>
<feature type="domain" description="M23ase beta-sheet core" evidence="5">
    <location>
        <begin position="1308"/>
        <end position="1402"/>
    </location>
</feature>
<gene>
    <name evidence="6" type="ORF">OG398_33730</name>
</gene>
<evidence type="ECO:0000256" key="2">
    <source>
        <dbReference type="SAM" id="MobiDB-lite"/>
    </source>
</evidence>
<keyword evidence="1" id="KW-0175">Coiled coil</keyword>
<evidence type="ECO:0000259" key="4">
    <source>
        <dbReference type="Pfam" id="PF01464"/>
    </source>
</evidence>
<dbReference type="PANTHER" id="PTHR21666">
    <property type="entry name" value="PEPTIDASE-RELATED"/>
    <property type="match status" value="1"/>
</dbReference>
<dbReference type="InterPro" id="IPR023346">
    <property type="entry name" value="Lysozyme-like_dom_sf"/>
</dbReference>
<dbReference type="InterPro" id="IPR011055">
    <property type="entry name" value="Dup_hybrid_motif"/>
</dbReference>
<dbReference type="CDD" id="cd12797">
    <property type="entry name" value="M23_peptidase"/>
    <property type="match status" value="1"/>
</dbReference>
<feature type="region of interest" description="Disordered" evidence="2">
    <location>
        <begin position="445"/>
        <end position="464"/>
    </location>
</feature>
<proteinExistence type="predicted"/>
<feature type="transmembrane region" description="Helical" evidence="3">
    <location>
        <begin position="876"/>
        <end position="893"/>
    </location>
</feature>
<keyword evidence="3" id="KW-0472">Membrane</keyword>
<evidence type="ECO:0000259" key="5">
    <source>
        <dbReference type="Pfam" id="PF01551"/>
    </source>
</evidence>
<reference evidence="6" key="1">
    <citation type="submission" date="2022-10" db="EMBL/GenBank/DDBJ databases">
        <title>The complete genomes of actinobacterial strains from the NBC collection.</title>
        <authorList>
            <person name="Joergensen T.S."/>
            <person name="Alvarez Arevalo M."/>
            <person name="Sterndorff E.B."/>
            <person name="Faurdal D."/>
            <person name="Vuksanovic O."/>
            <person name="Mourched A.-S."/>
            <person name="Charusanti P."/>
            <person name="Shaw S."/>
            <person name="Blin K."/>
            <person name="Weber T."/>
        </authorList>
    </citation>
    <scope>NUCLEOTIDE SEQUENCE</scope>
    <source>
        <strain evidence="6">NBC_00008</strain>
    </source>
</reference>
<dbReference type="Gene3D" id="1.10.530.10">
    <property type="match status" value="1"/>
</dbReference>
<feature type="transmembrane region" description="Helical" evidence="3">
    <location>
        <begin position="846"/>
        <end position="867"/>
    </location>
</feature>
<dbReference type="InterPro" id="IPR008258">
    <property type="entry name" value="Transglycosylase_SLT_dom_1"/>
</dbReference>
<protein>
    <submittedName>
        <fullName evidence="6">Peptidoglycan DD-metalloendopeptidase family protein</fullName>
    </submittedName>
</protein>
<accession>A0AAU2W1F3</accession>
<feature type="domain" description="Transglycosylase SLT" evidence="4">
    <location>
        <begin position="1445"/>
        <end position="1532"/>
    </location>
</feature>
<sequence>MPELDIVGSAAVDVVPIIPQFHTKLKGLVLPVADRVGRDAGERMGQAISNNIVIAIPDAILRGGRAGVTAAGRQGDDAGGAFSRSLKRKLEIAFRSMPRLQVGLADSGVDAELARLRSKLEQLSGKRIGIDVDAMAARAEVERIERELERLGAQHPNVQVRADTAAARAALIAIREEIDSVDRRGARVRVDVDTSGASSALTGLGAQVLALTALPVAPALLAGLGSIAAMATAAGAGVGALALAAIPAIKGVTTAITAKKAAEDEANKATDNGAKASVQAAQRALQMTSAQSALSSAYRNAARSIASSNRAIADAERAVGDAVERAADQRRQSAATVERAQEALVSAHRKVRDAQESLTDANVSARQAEQDLTQARRDAAQQLKALQDRLTDGALDQREATLRVQQAQQDLNETLAAADAGKATQLQVEAAQLAVDRAKQQAKEQKKSYSDLQKDAAKQTKAGVEGSDLVTAAHKRVADAQKGVKDQIDAVADAQKDVRDQAKAVADAQSDAARAQVRSARDVSDAQRGVSDAMVAAADAQKSAAESVASAERGVESARLSGIDTTANAVTKTDEYREALAKLSAPQRDLFDAIAGPKGLKVAFDDWQKTLQPEVLPLFTQGVDGAKASLPGLTPLVIGAAAGIQTLMDKASAQLKTPFWEGFKTDLKDSVQPAVEGFGVAFGNVIKGVAGVIDAFLPHMDGIAATSDSVTAKFAKWGTSLKGSPQFEKFLQYVKDTTPGLASFIGEILRSALDLAKAVAPLSQTMFKVLSPLISGIGWIAVHCPEAIQALWLMWTATKAVTLATAAYGVVMVAFRAGIVLATLLTQGWTAAIIASNVAFEANPVVALVTIIIVALVALVAGVMYAYKHWGFFHDAVDGALHGIATAATWLWSTVLEPVFSAIWTGLQSVGAAATWLWDHAISPAFTFIWEAAKILLTILAVTVLAPLVLAFQALGAVATWLWEKAIKPAFDSIGEAANWLWTEAIDPVFGWIGDKATSLYDNAIKPAMKHSKEALEGLGSAAKWLWNHIISPVFGWIAEKATWLYDKAIKPPFEAIKSAMKLVSESFENGKKSIKASWDAVKKIAADPVKWIVDHVYNDGLVKLWGKVASITGAKKLPPVKFDGYATGGIIPGYTPGLDNRLIAVGGGESILRPEVTRAVGHSTIHGLNAAARSGGVSGVQAAIANGTPAFKDGGIVGNLWGGIKSVGSAIKDGVVDAAGFLANPTKVFEKASSWVTNAMKNFTSTKWGSEMSQIPLKMLTGLKDKALSLLELFGGGGGGNGTWHKPVNVPYGTRFGASGSMWSSGHHTGLDFPAALGVPVKAVAEGRVSMATSGGPYGNHVMINHGGGLSSLYAHMSRILTSVGTAVKQGQVIGKVGATGNVTGPHLHLEARLRGKAIDPMGYLTNGAGSGGSGVQRWRGVVNQALNLTGNPSSYAGVTLQRMQQESGGNPRAVNNWDSNARAGYPSTGLMQVIRPTFQHYAGSMSKKGPFLNGVSVDPLANVYSSMRYAKAAYGNLGKAYGRPGGYANGGYPPVGQFSMVGENGPELAYFSSPAQVISNTDTRSMFREAAGQKGGTATVPNINVVAKTYLDGREVSGVIDTRIELYDADTGRALQAGRYV</sequence>
<dbReference type="InterPro" id="IPR016047">
    <property type="entry name" value="M23ase_b-sheet_dom"/>
</dbReference>
<dbReference type="Pfam" id="PF01551">
    <property type="entry name" value="Peptidase_M23"/>
    <property type="match status" value="1"/>
</dbReference>
<dbReference type="InterPro" id="IPR050570">
    <property type="entry name" value="Cell_wall_metabolism_enzyme"/>
</dbReference>
<feature type="compositionally biased region" description="Basic and acidic residues" evidence="2">
    <location>
        <begin position="445"/>
        <end position="458"/>
    </location>
</feature>
<evidence type="ECO:0000313" key="6">
    <source>
        <dbReference type="EMBL" id="WTW72860.1"/>
    </source>
</evidence>
<evidence type="ECO:0000256" key="1">
    <source>
        <dbReference type="SAM" id="Coils"/>
    </source>
</evidence>
<keyword evidence="3" id="KW-0812">Transmembrane</keyword>
<keyword evidence="3" id="KW-1133">Transmembrane helix</keyword>
<evidence type="ECO:0000256" key="3">
    <source>
        <dbReference type="SAM" id="Phobius"/>
    </source>
</evidence>
<dbReference type="SUPFAM" id="SSF53955">
    <property type="entry name" value="Lysozyme-like"/>
    <property type="match status" value="1"/>
</dbReference>
<dbReference type="EMBL" id="CP108313">
    <property type="protein sequence ID" value="WTW72860.1"/>
    <property type="molecule type" value="Genomic_DNA"/>
</dbReference>
<organism evidence="6">
    <name type="scientific">Streptomyces sp. NBC_00008</name>
    <dbReference type="NCBI Taxonomy" id="2903610"/>
    <lineage>
        <taxon>Bacteria</taxon>
        <taxon>Bacillati</taxon>
        <taxon>Actinomycetota</taxon>
        <taxon>Actinomycetes</taxon>
        <taxon>Kitasatosporales</taxon>
        <taxon>Streptomycetaceae</taxon>
        <taxon>Streptomyces</taxon>
    </lineage>
</organism>
<dbReference type="Pfam" id="PF01464">
    <property type="entry name" value="SLT"/>
    <property type="match status" value="1"/>
</dbReference>
<feature type="coiled-coil region" evidence="1">
    <location>
        <begin position="312"/>
        <end position="389"/>
    </location>
</feature>